<dbReference type="Pfam" id="PF19258">
    <property type="entry name" value="KxYKxGKxW_sig"/>
    <property type="match status" value="1"/>
</dbReference>
<reference evidence="4 6" key="1">
    <citation type="submission" date="2009-09" db="EMBL/GenBank/DDBJ databases">
        <authorList>
            <person name="Qin X."/>
            <person name="Bachman B."/>
            <person name="Battles P."/>
            <person name="Bell A."/>
            <person name="Bess C."/>
            <person name="Bickham C."/>
            <person name="Chaboub L."/>
            <person name="Chen D."/>
            <person name="Coyle M."/>
            <person name="Deiros D.R."/>
            <person name="Dinh H."/>
            <person name="Forbes L."/>
            <person name="Fowler G."/>
            <person name="Francisco L."/>
            <person name="Fu Q."/>
            <person name="Gubbala S."/>
            <person name="Hale W."/>
            <person name="Han Y."/>
            <person name="Hemphill L."/>
            <person name="Highlander S.K."/>
            <person name="Hirani K."/>
            <person name="Hogues M."/>
            <person name="Jackson L."/>
            <person name="Jakkamsetti A."/>
            <person name="Javaid M."/>
            <person name="Jiang H."/>
            <person name="Korchina V."/>
            <person name="Kovar C."/>
            <person name="Lara F."/>
            <person name="Lee S."/>
            <person name="Mata R."/>
            <person name="Mathew T."/>
            <person name="Moen C."/>
            <person name="Morales K."/>
            <person name="Munidasa M."/>
            <person name="Nazareth L."/>
            <person name="Ngo R."/>
            <person name="Nguyen L."/>
            <person name="Okwuonu G."/>
            <person name="Ongeri F."/>
            <person name="Patil S."/>
            <person name="Petrosino J."/>
            <person name="Pham C."/>
            <person name="Pham P."/>
            <person name="Pu L.-L."/>
            <person name="Puazo M."/>
            <person name="Raj R."/>
            <person name="Reid J."/>
            <person name="Rouhana J."/>
            <person name="Saada N."/>
            <person name="Shang Y."/>
            <person name="Simmons D."/>
            <person name="Thornton R."/>
            <person name="Warren J."/>
            <person name="Weissenberger G."/>
            <person name="Zhang J."/>
            <person name="Zhang L."/>
            <person name="Zhou C."/>
            <person name="Zhu D."/>
            <person name="Muzny D."/>
            <person name="Worley K."/>
            <person name="Gibbs R."/>
        </authorList>
    </citation>
    <scope>NUCLEOTIDE SEQUENCE [LARGE SCALE GENOMIC DNA]</scope>
    <source>
        <strain evidence="4 6">DSM 16041</strain>
    </source>
</reference>
<dbReference type="NCBIfam" id="TIGR03715">
    <property type="entry name" value="KxYKxGKxW"/>
    <property type="match status" value="1"/>
</dbReference>
<dbReference type="STRING" id="525309.HMPREF0494_1258"/>
<dbReference type="Pfam" id="PF05382">
    <property type="entry name" value="Amidase_5"/>
    <property type="match status" value="1"/>
</dbReference>
<reference evidence="5 7" key="2">
    <citation type="journal article" date="2015" name="Genome Announc.">
        <title>Expanding the biotechnology potential of lactobacilli through comparative genomics of 213 strains and associated genera.</title>
        <authorList>
            <person name="Sun Z."/>
            <person name="Harris H.M."/>
            <person name="McCann A."/>
            <person name="Guo C."/>
            <person name="Argimon S."/>
            <person name="Zhang W."/>
            <person name="Yang X."/>
            <person name="Jeffery I.B."/>
            <person name="Cooney J.C."/>
            <person name="Kagawa T.F."/>
            <person name="Liu W."/>
            <person name="Song Y."/>
            <person name="Salvetti E."/>
            <person name="Wrobel A."/>
            <person name="Rasinkangas P."/>
            <person name="Parkhill J."/>
            <person name="Rea M.C."/>
            <person name="O'Sullivan O."/>
            <person name="Ritari J."/>
            <person name="Douillard F.P."/>
            <person name="Paul Ross R."/>
            <person name="Yang R."/>
            <person name="Briner A.E."/>
            <person name="Felis G.E."/>
            <person name="de Vos W.M."/>
            <person name="Barrangou R."/>
            <person name="Klaenhammer T.R."/>
            <person name="Caufield P.W."/>
            <person name="Cui Y."/>
            <person name="Zhang H."/>
            <person name="O'Toole P.W."/>
        </authorList>
    </citation>
    <scope>NUCLEOTIDE SEQUENCE [LARGE SCALE GENOMIC DNA]</scope>
    <source>
        <strain evidence="5 7">DSM 16041</strain>
    </source>
</reference>
<dbReference type="HOGENOM" id="CLU_302226_0_0_9"/>
<evidence type="ECO:0000313" key="6">
    <source>
        <dbReference type="Proteomes" id="UP000003675"/>
    </source>
</evidence>
<gene>
    <name evidence="5" type="ORF">FC31_GL000286</name>
    <name evidence="4" type="ORF">HMPREF0494_1258</name>
</gene>
<organism evidence="4 6">
    <name type="scientific">Limosilactobacillus antri DSM 16041</name>
    <dbReference type="NCBI Taxonomy" id="525309"/>
    <lineage>
        <taxon>Bacteria</taxon>
        <taxon>Bacillati</taxon>
        <taxon>Bacillota</taxon>
        <taxon>Bacilli</taxon>
        <taxon>Lactobacillales</taxon>
        <taxon>Lactobacillaceae</taxon>
        <taxon>Limosilactobacillus</taxon>
    </lineage>
</organism>
<dbReference type="InterPro" id="IPR022263">
    <property type="entry name" value="KxYKxGKxW"/>
</dbReference>
<sequence length="987" mass="107957">MVKGENKMKEHKKMYKRGKLWVAATLFALALGIQIGSSTTASADTVTSAQQVITQTSVAAQPAPQTVNSSYNKADQGNYAALDSVQLTQQGQLNVSGWHATNAAVNRPNHWLIAYDQTAQRELSRVQVQAPVARPDVARVHDVYGAANAGFQAQLALTPTAIAHGDAIQVVSRYTDDPAGNGNPVDYWFAPVKIDSSNVAHLDQVQLSANQLTITGWHTTNLAADKPNHYLIVLDSSDHNRELGRIKVDNVARPDVARAFPGIVNAGNSGFADRLTLTAGVVSRGAELTIISRYTSSADGNSDYVDYWFPPVRLGQENVANLDNISVVDGQLVASGWHAANQASGRGHHYLILLDQTANNRELGRIEVTNLARPDVALAFPLINNAANAGFRAGFQANRLNFNHQLQLISRYSGSADGNSDYVDYWFPPFAGPTENLAHLDGFDWSNGHQLKVTGWHANDITRFESNHYLILFDNTAGRQVAVTMSQPVARPDVARAFPAIATAARSGFSGSFDLTNWHLDPQHQYSVVSRYSTSADPNGNGGDGQYTDEWLSLPLANRRSFYFDQLQMTAAGLRLAGWAVDSSAPARPYAYVIVLSDGHEIGRSQLTLTARPDIARLYPQTFNSLNSGFNTVVRFDPAKVGQQMQVLVRFTDDPAGNGNASDQASPIYSNSAGYLDQLVVTPTTLQLAGWHISDQTAGKPYQYLIALGQNGSELKRWRLTDLAARPDVTVSFPAILGNDQSGFAASFAIPANMYGQTIQLIHRYSDDQGGNGHYTDWYAAPFYIPAAVADPRGIQRFAGNTYYFDPTTRQPVTNRWVDGVYFGADGRMTNGQFSARIINWFVEHEGKLTYSQRGARNGSDGTADCSGSMTAALQAAGATAPAYVYATSNITPYLLQNGYRLIYQGDNEYIPQYGDIVIWGHINNPWESRHIVIASGSSDNQRAISVCWLTQGQPGTAVQEVGYDWYWNSHGRKYQYVFRLADQGRN</sequence>
<dbReference type="eggNOG" id="COG4193">
    <property type="taxonomic scope" value="Bacteria"/>
</dbReference>
<evidence type="ECO:0000256" key="2">
    <source>
        <dbReference type="SAM" id="SignalP"/>
    </source>
</evidence>
<evidence type="ECO:0000313" key="7">
    <source>
        <dbReference type="Proteomes" id="UP000051883"/>
    </source>
</evidence>
<dbReference type="AlphaFoldDB" id="C8P7G4"/>
<evidence type="ECO:0000313" key="4">
    <source>
        <dbReference type="EMBL" id="EEW53582.1"/>
    </source>
</evidence>
<accession>C8P7G4</accession>
<feature type="chain" id="PRO_5009951612" evidence="2">
    <location>
        <begin position="44"/>
        <end position="987"/>
    </location>
</feature>
<feature type="domain" description="Bacteriophage lysin" evidence="3">
    <location>
        <begin position="838"/>
        <end position="986"/>
    </location>
</feature>
<proteinExistence type="predicted"/>
<dbReference type="Proteomes" id="UP000051883">
    <property type="component" value="Unassembled WGS sequence"/>
</dbReference>
<dbReference type="InterPro" id="IPR008044">
    <property type="entry name" value="Phage_lysin"/>
</dbReference>
<name>C8P7G4_9LACO</name>
<feature type="signal peptide" evidence="2">
    <location>
        <begin position="1"/>
        <end position="43"/>
    </location>
</feature>
<dbReference type="Proteomes" id="UP000003675">
    <property type="component" value="Unassembled WGS sequence"/>
</dbReference>
<keyword evidence="7" id="KW-1185">Reference proteome</keyword>
<evidence type="ECO:0000256" key="1">
    <source>
        <dbReference type="ARBA" id="ARBA00022729"/>
    </source>
</evidence>
<dbReference type="EMBL" id="ACLL01000033">
    <property type="protein sequence ID" value="EEW53582.1"/>
    <property type="molecule type" value="Genomic_DNA"/>
</dbReference>
<protein>
    <submittedName>
        <fullName evidence="4">KxYKxGKxW signal domain protein</fullName>
    </submittedName>
</protein>
<dbReference type="EMBL" id="AZDK01000011">
    <property type="protein sequence ID" value="KRK59875.1"/>
    <property type="molecule type" value="Genomic_DNA"/>
</dbReference>
<evidence type="ECO:0000259" key="3">
    <source>
        <dbReference type="Pfam" id="PF05382"/>
    </source>
</evidence>
<dbReference type="eggNOG" id="COG0791">
    <property type="taxonomic scope" value="Bacteria"/>
</dbReference>
<keyword evidence="1 2" id="KW-0732">Signal</keyword>
<dbReference type="PATRIC" id="fig|525309.8.peg.294"/>
<comment type="caution">
    <text evidence="4">The sequence shown here is derived from an EMBL/GenBank/DDBJ whole genome shotgun (WGS) entry which is preliminary data.</text>
</comment>
<evidence type="ECO:0000313" key="5">
    <source>
        <dbReference type="EMBL" id="KRK59875.1"/>
    </source>
</evidence>